<evidence type="ECO:0000313" key="2">
    <source>
        <dbReference type="Proteomes" id="UP000649617"/>
    </source>
</evidence>
<keyword evidence="2" id="KW-1185">Reference proteome</keyword>
<evidence type="ECO:0000313" key="1">
    <source>
        <dbReference type="EMBL" id="CAE7463843.1"/>
    </source>
</evidence>
<dbReference type="Proteomes" id="UP000649617">
    <property type="component" value="Unassembled WGS sequence"/>
</dbReference>
<protein>
    <submittedName>
        <fullName evidence="1">RE2 protein</fullName>
    </submittedName>
</protein>
<gene>
    <name evidence="1" type="primary">RE2</name>
    <name evidence="1" type="ORF">SPIL2461_LOCUS11623</name>
</gene>
<proteinExistence type="predicted"/>
<name>A0A812S5Q4_SYMPI</name>
<dbReference type="PANTHER" id="PTHR11439:SF491">
    <property type="entry name" value="INTEGRASE CATALYTIC DOMAIN-CONTAINING PROTEIN"/>
    <property type="match status" value="1"/>
</dbReference>
<feature type="non-terminal residue" evidence="1">
    <location>
        <position position="1"/>
    </location>
</feature>
<dbReference type="AlphaFoldDB" id="A0A812S5Q4"/>
<organism evidence="1 2">
    <name type="scientific">Symbiodinium pilosum</name>
    <name type="common">Dinoflagellate</name>
    <dbReference type="NCBI Taxonomy" id="2952"/>
    <lineage>
        <taxon>Eukaryota</taxon>
        <taxon>Sar</taxon>
        <taxon>Alveolata</taxon>
        <taxon>Dinophyceae</taxon>
        <taxon>Suessiales</taxon>
        <taxon>Symbiodiniaceae</taxon>
        <taxon>Symbiodinium</taxon>
    </lineage>
</organism>
<sequence>MYRDLSSLEQIMEGVEAWSWDTPGEGPPSPHDIALRAVNVAEPEDVLQTKIVPVAEVAANIQRWTPTLGAELESITTEHRAGTVISNEQADRLESNPDLDIVKIPGKIVATIRRQKCRVVACGNYLQRPKERKSPTLDRRDIYSAGLDTISLRSQIATAAHNGWIGATIDVKTAFLTAPYQPPRAQRKESKKRVVLVRVPRVMVLAGQRAAGSKWKAVTVGTLGVYVDDLLVMSEKGHLDAALAALQSLWQTSKPEYISQKGGLCFCGLQIEQVEDVIKIHQRTYLCELRDRYPELVPKAALPEFRGEPLDEQPCPEAIHAAQRIIGELTWVAGRTRPDIAFHVNRISRMTARYPSQALGLGKHVLQYLLATIDFAICYCPTPVVPKSMLDELPVHPAPDVFQIWADASFAQADARSQTGVMITLNLQPLAWISVQQPYVALSTCESELVASTEDKVELKSLYIPGGPLLFKLLVCAIIQPVSAQ</sequence>
<accession>A0A812S5Q4</accession>
<comment type="caution">
    <text evidence="1">The sequence shown here is derived from an EMBL/GenBank/DDBJ whole genome shotgun (WGS) entry which is preliminary data.</text>
</comment>
<dbReference type="EMBL" id="CAJNIZ010022745">
    <property type="protein sequence ID" value="CAE7463843.1"/>
    <property type="molecule type" value="Genomic_DNA"/>
</dbReference>
<reference evidence="1" key="1">
    <citation type="submission" date="2021-02" db="EMBL/GenBank/DDBJ databases">
        <authorList>
            <person name="Dougan E. K."/>
            <person name="Rhodes N."/>
            <person name="Thang M."/>
            <person name="Chan C."/>
        </authorList>
    </citation>
    <scope>NUCLEOTIDE SEQUENCE</scope>
</reference>
<dbReference type="OrthoDB" id="430476at2759"/>
<dbReference type="PANTHER" id="PTHR11439">
    <property type="entry name" value="GAG-POL-RELATED RETROTRANSPOSON"/>
    <property type="match status" value="1"/>
</dbReference>